<name>A0A8H5MTV2_9HYPO</name>
<gene>
    <name evidence="2" type="ORF">FMEXI_8080</name>
</gene>
<keyword evidence="3" id="KW-1185">Reference proteome</keyword>
<evidence type="ECO:0000313" key="2">
    <source>
        <dbReference type="EMBL" id="KAF5541059.1"/>
    </source>
</evidence>
<sequence>MSLNLDEEQPVDLPDGASDESLDSSQARDAPERGTSTSPERVFNICGLYEFRLHEGQVVITSLLPKFFRLAFTNYNLVDLDTSTLPLTWDDKYYPDNEIIYASGQKPFHTACF</sequence>
<proteinExistence type="predicted"/>
<organism evidence="2 3">
    <name type="scientific">Fusarium mexicanum</name>
    <dbReference type="NCBI Taxonomy" id="751941"/>
    <lineage>
        <taxon>Eukaryota</taxon>
        <taxon>Fungi</taxon>
        <taxon>Dikarya</taxon>
        <taxon>Ascomycota</taxon>
        <taxon>Pezizomycotina</taxon>
        <taxon>Sordariomycetes</taxon>
        <taxon>Hypocreomycetidae</taxon>
        <taxon>Hypocreales</taxon>
        <taxon>Nectriaceae</taxon>
        <taxon>Fusarium</taxon>
        <taxon>Fusarium fujikuroi species complex</taxon>
    </lineage>
</organism>
<evidence type="ECO:0000256" key="1">
    <source>
        <dbReference type="SAM" id="MobiDB-lite"/>
    </source>
</evidence>
<evidence type="ECO:0000313" key="3">
    <source>
        <dbReference type="Proteomes" id="UP000522262"/>
    </source>
</evidence>
<dbReference type="AlphaFoldDB" id="A0A8H5MTV2"/>
<protein>
    <submittedName>
        <fullName evidence="2">Uncharacterized protein</fullName>
    </submittedName>
</protein>
<feature type="compositionally biased region" description="Acidic residues" evidence="1">
    <location>
        <begin position="1"/>
        <end position="10"/>
    </location>
</feature>
<reference evidence="2 3" key="1">
    <citation type="submission" date="2020-05" db="EMBL/GenBank/DDBJ databases">
        <title>Identification and distribution of gene clusters putatively required for synthesis of sphingolipid metabolism inhibitors in phylogenetically diverse species of the filamentous fungus Fusarium.</title>
        <authorList>
            <person name="Kim H.-S."/>
            <person name="Busman M."/>
            <person name="Brown D.W."/>
            <person name="Divon H."/>
            <person name="Uhlig S."/>
            <person name="Proctor R.H."/>
        </authorList>
    </citation>
    <scope>NUCLEOTIDE SEQUENCE [LARGE SCALE GENOMIC DNA]</scope>
    <source>
        <strain evidence="2 3">NRRL 53147</strain>
    </source>
</reference>
<accession>A0A8H5MTV2</accession>
<dbReference type="Proteomes" id="UP000522262">
    <property type="component" value="Unassembled WGS sequence"/>
</dbReference>
<dbReference type="EMBL" id="JAAOAM010000186">
    <property type="protein sequence ID" value="KAF5541059.1"/>
    <property type="molecule type" value="Genomic_DNA"/>
</dbReference>
<comment type="caution">
    <text evidence="2">The sequence shown here is derived from an EMBL/GenBank/DDBJ whole genome shotgun (WGS) entry which is preliminary data.</text>
</comment>
<feature type="region of interest" description="Disordered" evidence="1">
    <location>
        <begin position="1"/>
        <end position="39"/>
    </location>
</feature>